<dbReference type="AlphaFoldDB" id="A0A167GUA5"/>
<evidence type="ECO:0000256" key="2">
    <source>
        <dbReference type="SAM" id="SignalP"/>
    </source>
</evidence>
<feature type="region of interest" description="Disordered" evidence="1">
    <location>
        <begin position="91"/>
        <end position="114"/>
    </location>
</feature>
<keyword evidence="2" id="KW-0732">Signal</keyword>
<accession>A0A167GUA5</accession>
<dbReference type="Proteomes" id="UP000243498">
    <property type="component" value="Unassembled WGS sequence"/>
</dbReference>
<feature type="signal peptide" evidence="2">
    <location>
        <begin position="1"/>
        <end position="18"/>
    </location>
</feature>
<dbReference type="EMBL" id="AZHC01000006">
    <property type="protein sequence ID" value="OAA47105.1"/>
    <property type="molecule type" value="Genomic_DNA"/>
</dbReference>
<evidence type="ECO:0000313" key="4">
    <source>
        <dbReference type="Proteomes" id="UP000243498"/>
    </source>
</evidence>
<organism evidence="3 4">
    <name type="scientific">Metarhizium rileyi (strain RCEF 4871)</name>
    <name type="common">Nomuraea rileyi</name>
    <dbReference type="NCBI Taxonomy" id="1649241"/>
    <lineage>
        <taxon>Eukaryota</taxon>
        <taxon>Fungi</taxon>
        <taxon>Dikarya</taxon>
        <taxon>Ascomycota</taxon>
        <taxon>Pezizomycotina</taxon>
        <taxon>Sordariomycetes</taxon>
        <taxon>Hypocreomycetidae</taxon>
        <taxon>Hypocreales</taxon>
        <taxon>Clavicipitaceae</taxon>
        <taxon>Metarhizium</taxon>
    </lineage>
</organism>
<evidence type="ECO:0000313" key="3">
    <source>
        <dbReference type="EMBL" id="OAA47105.1"/>
    </source>
</evidence>
<protein>
    <submittedName>
        <fullName evidence="3">Uncharacterized protein</fullName>
    </submittedName>
</protein>
<name>A0A167GUA5_METRR</name>
<evidence type="ECO:0000256" key="1">
    <source>
        <dbReference type="SAM" id="MobiDB-lite"/>
    </source>
</evidence>
<proteinExistence type="predicted"/>
<comment type="caution">
    <text evidence="3">The sequence shown here is derived from an EMBL/GenBank/DDBJ whole genome shotgun (WGS) entry which is preliminary data.</text>
</comment>
<reference evidence="3 4" key="1">
    <citation type="journal article" date="2016" name="Genome Biol. Evol.">
        <title>Divergent and convergent evolution of fungal pathogenicity.</title>
        <authorList>
            <person name="Shang Y."/>
            <person name="Xiao G."/>
            <person name="Zheng P."/>
            <person name="Cen K."/>
            <person name="Zhan S."/>
            <person name="Wang C."/>
        </authorList>
    </citation>
    <scope>NUCLEOTIDE SEQUENCE [LARGE SCALE GENOMIC DNA]</scope>
    <source>
        <strain evidence="3 4">RCEF 4871</strain>
    </source>
</reference>
<sequence length="114" mass="12131">MKASSILFLTFLAREGTAIPMTGNTLEPRQPIKGGVPVNVFKNRPNGEEITLLPGDKLGGVPIGPGHPIGGVPVDKLVPNYAEINQGHSKVREQGLGIPEPPPPDFIPNIGRRK</sequence>
<keyword evidence="4" id="KW-1185">Reference proteome</keyword>
<feature type="chain" id="PRO_5007887089" evidence="2">
    <location>
        <begin position="19"/>
        <end position="114"/>
    </location>
</feature>
<gene>
    <name evidence="3" type="ORF">NOR_02741</name>
</gene>